<keyword evidence="3" id="KW-0472">Membrane</keyword>
<evidence type="ECO:0000313" key="5">
    <source>
        <dbReference type="EMBL" id="KAA9345841.1"/>
    </source>
</evidence>
<feature type="domain" description="Water stress and hypersensitive response" evidence="4">
    <location>
        <begin position="163"/>
        <end position="283"/>
    </location>
</feature>
<comment type="similarity">
    <text evidence="1">Belongs to the LEA type 2 family.</text>
</comment>
<proteinExistence type="inferred from homology"/>
<organism evidence="5 6">
    <name type="scientific">Adhaeribacter soli</name>
    <dbReference type="NCBI Taxonomy" id="2607655"/>
    <lineage>
        <taxon>Bacteria</taxon>
        <taxon>Pseudomonadati</taxon>
        <taxon>Bacteroidota</taxon>
        <taxon>Cytophagia</taxon>
        <taxon>Cytophagales</taxon>
        <taxon>Hymenobacteraceae</taxon>
        <taxon>Adhaeribacter</taxon>
    </lineage>
</organism>
<keyword evidence="2" id="KW-0175">Coiled coil</keyword>
<dbReference type="Proteomes" id="UP000326570">
    <property type="component" value="Unassembled WGS sequence"/>
</dbReference>
<sequence length="313" mass="35496">MKRFLIFVAVLIGILILIGVVAYLVVPKEKLLAAVTPKIENLKITDAKIDEDNATMLANLNVHSRLVPIFIDSLQYEMRLFDQTVCKGHKRFDTSSKKGKVQTLSLPVTMNHNKTRELVRRQVKENEPVRVIMKAYTDIPLLGKHTFDIDKKVDMVVPALPGLKVKDMQIKDFGLDNMAMVMTMEIDNPNEFDFYIRQMNYDLVLKDFMISKGHIAKDYLIKARAVTPIQLTAKADTKKPLKNTVKMIEGKTEYPYTMTSHMVIEPRSDVVGSVDIHAVKTGSVDVVQQLKNVAETKKKKKKAKKEAKKAAKK</sequence>
<dbReference type="Gene3D" id="2.60.40.1820">
    <property type="match status" value="2"/>
</dbReference>
<feature type="transmembrane region" description="Helical" evidence="3">
    <location>
        <begin position="6"/>
        <end position="26"/>
    </location>
</feature>
<keyword evidence="6" id="KW-1185">Reference proteome</keyword>
<evidence type="ECO:0000256" key="3">
    <source>
        <dbReference type="SAM" id="Phobius"/>
    </source>
</evidence>
<evidence type="ECO:0000256" key="1">
    <source>
        <dbReference type="ARBA" id="ARBA00005960"/>
    </source>
</evidence>
<comment type="caution">
    <text evidence="5">The sequence shown here is derived from an EMBL/GenBank/DDBJ whole genome shotgun (WGS) entry which is preliminary data.</text>
</comment>
<dbReference type="GO" id="GO:0009269">
    <property type="term" value="P:response to desiccation"/>
    <property type="evidence" value="ECO:0007669"/>
    <property type="project" value="InterPro"/>
</dbReference>
<dbReference type="InterPro" id="IPR045043">
    <property type="entry name" value="Lea14-like"/>
</dbReference>
<dbReference type="SMART" id="SM00769">
    <property type="entry name" value="WHy"/>
    <property type="match status" value="1"/>
</dbReference>
<dbReference type="InterPro" id="IPR004864">
    <property type="entry name" value="LEA_2"/>
</dbReference>
<dbReference type="InterPro" id="IPR013990">
    <property type="entry name" value="WHy-dom"/>
</dbReference>
<name>A0A5N1J4L4_9BACT</name>
<feature type="coiled-coil region" evidence="2">
    <location>
        <begin position="286"/>
        <end position="313"/>
    </location>
</feature>
<protein>
    <submittedName>
        <fullName evidence="5">LEA type 2 family protein</fullName>
    </submittedName>
</protein>
<dbReference type="SUPFAM" id="SSF117070">
    <property type="entry name" value="LEA14-like"/>
    <property type="match status" value="1"/>
</dbReference>
<keyword evidence="3" id="KW-1133">Transmembrane helix</keyword>
<accession>A0A5N1J4L4</accession>
<keyword evidence="3" id="KW-0812">Transmembrane</keyword>
<dbReference type="AlphaFoldDB" id="A0A5N1J4L4"/>
<dbReference type="EMBL" id="VTWT01000001">
    <property type="protein sequence ID" value="KAA9345841.1"/>
    <property type="molecule type" value="Genomic_DNA"/>
</dbReference>
<gene>
    <name evidence="5" type="ORF">F0P94_01795</name>
</gene>
<evidence type="ECO:0000259" key="4">
    <source>
        <dbReference type="SMART" id="SM00769"/>
    </source>
</evidence>
<dbReference type="PANTHER" id="PTHR31459:SF2">
    <property type="entry name" value="OS03G0843300 PROTEIN"/>
    <property type="match status" value="1"/>
</dbReference>
<dbReference type="Pfam" id="PF03168">
    <property type="entry name" value="LEA_2"/>
    <property type="match status" value="1"/>
</dbReference>
<dbReference type="PANTHER" id="PTHR31459">
    <property type="match status" value="1"/>
</dbReference>
<evidence type="ECO:0000256" key="2">
    <source>
        <dbReference type="SAM" id="Coils"/>
    </source>
</evidence>
<reference evidence="5 6" key="1">
    <citation type="submission" date="2019-09" db="EMBL/GenBank/DDBJ databases">
        <title>Genome sequence of Adhaeribacter sp. M2.</title>
        <authorList>
            <person name="Srinivasan S."/>
        </authorList>
    </citation>
    <scope>NUCLEOTIDE SEQUENCE [LARGE SCALE GENOMIC DNA]</scope>
    <source>
        <strain evidence="5 6">M2</strain>
    </source>
</reference>
<dbReference type="RefSeq" id="WP_150901984.1">
    <property type="nucleotide sequence ID" value="NZ_VTWT01000001.1"/>
</dbReference>
<evidence type="ECO:0000313" key="6">
    <source>
        <dbReference type="Proteomes" id="UP000326570"/>
    </source>
</evidence>